<proteinExistence type="predicted"/>
<comment type="caution">
    <text evidence="1">The sequence shown here is derived from an EMBL/GenBank/DDBJ whole genome shotgun (WGS) entry which is preliminary data.</text>
</comment>
<organism evidence="1 2">
    <name type="scientific">Bacteroides uniformis</name>
    <dbReference type="NCBI Taxonomy" id="820"/>
    <lineage>
        <taxon>Bacteria</taxon>
        <taxon>Pseudomonadati</taxon>
        <taxon>Bacteroidota</taxon>
        <taxon>Bacteroidia</taxon>
        <taxon>Bacteroidales</taxon>
        <taxon>Bacteroidaceae</taxon>
        <taxon>Bacteroides</taxon>
    </lineage>
</organism>
<reference evidence="1 2" key="1">
    <citation type="journal article" date="2016" name="Nat. Biotechnol.">
        <title>Measurement of bacterial replication rates in microbial communities.</title>
        <authorList>
            <person name="Brown C.T."/>
            <person name="Olm M.R."/>
            <person name="Thomas B.C."/>
            <person name="Banfield J.F."/>
        </authorList>
    </citation>
    <scope>NUCLEOTIDE SEQUENCE [LARGE SCALE GENOMIC DNA]</scope>
    <source>
        <strain evidence="1">45_41</strain>
    </source>
</reference>
<protein>
    <submittedName>
        <fullName evidence="1">Uncharacterized protein</fullName>
    </submittedName>
</protein>
<dbReference type="Pfam" id="PF19509">
    <property type="entry name" value="DUF6043"/>
    <property type="match status" value="1"/>
</dbReference>
<name>A0A1Q6II67_BACUN</name>
<dbReference type="AlphaFoldDB" id="A0A1Q6II67"/>
<dbReference type="Proteomes" id="UP000186549">
    <property type="component" value="Unassembled WGS sequence"/>
</dbReference>
<accession>A0A1Q6II67</accession>
<evidence type="ECO:0000313" key="1">
    <source>
        <dbReference type="EMBL" id="OKZ40570.1"/>
    </source>
</evidence>
<evidence type="ECO:0000313" key="2">
    <source>
        <dbReference type="Proteomes" id="UP000186549"/>
    </source>
</evidence>
<sequence>MDNNMKELSPDKFHLQAKMQEWLEANQEIYTNFKSKIQSILKNLLCDNHSKQIDDEAITLQSIILEVMTTEEGVATDEMIDKFSNAIKDGNVSACCLYCYLELDNGLKEIEYAMTKFEQSEDAKYIKEGIHAYLEDKKRETQEAVNKDLNLLSLRRWHYEHPGDYQEFANLFAKAYEGDMTFILKGMSYLAEMLSLNGIKGITELLESLCPGTESYNRAQFGSNYQQVHEKLTALFASTFNQEATKQKLLHNNPFMCSAFYWMIFDDGFVKMGDLLSKTMMGENSSVWQKGFGGQFIRSLMLTSFDKAAYTKGAWKAMGKNGAAKEVVSSTLQASKGRRGRKQVCVLLEEMLIQPYAELLTNGIETILTEWMETNATDSVLAYIFAALTNGGLLNDSYNYRTFHTAILERFPSLGFKSGFDWAEALYCAIINEHGDYGYNLSLSEKTIQTGREQAKLMEIRLRTLLSPNIY</sequence>
<dbReference type="InterPro" id="IPR046106">
    <property type="entry name" value="DUF6043"/>
</dbReference>
<gene>
    <name evidence="1" type="ORF">BHV79_00420</name>
</gene>
<dbReference type="EMBL" id="MNQU01000008">
    <property type="protein sequence ID" value="OKZ40570.1"/>
    <property type="molecule type" value="Genomic_DNA"/>
</dbReference>